<evidence type="ECO:0000259" key="8">
    <source>
        <dbReference type="Pfam" id="PF00588"/>
    </source>
</evidence>
<dbReference type="EMBL" id="DWXG01000012">
    <property type="protein sequence ID" value="HJB97269.1"/>
    <property type="molecule type" value="Genomic_DNA"/>
</dbReference>
<keyword evidence="3 6" id="KW-0808">Transferase</keyword>
<evidence type="ECO:0000256" key="5">
    <source>
        <dbReference type="ARBA" id="ARBA00022694"/>
    </source>
</evidence>
<evidence type="ECO:0000256" key="2">
    <source>
        <dbReference type="ARBA" id="ARBA00022603"/>
    </source>
</evidence>
<keyword evidence="5 6" id="KW-0819">tRNA processing</keyword>
<dbReference type="AlphaFoldDB" id="A0A9D2MU54"/>
<dbReference type="Pfam" id="PF00588">
    <property type="entry name" value="SpoU_methylase"/>
    <property type="match status" value="1"/>
</dbReference>
<dbReference type="InterPro" id="IPR029026">
    <property type="entry name" value="tRNA_m1G_MTases_N"/>
</dbReference>
<dbReference type="GO" id="GO:0002130">
    <property type="term" value="P:wobble position ribose methylation"/>
    <property type="evidence" value="ECO:0007669"/>
    <property type="project" value="TreeGrafter"/>
</dbReference>
<keyword evidence="4 6" id="KW-0949">S-adenosyl-L-methionine</keyword>
<feature type="binding site" evidence="6 7">
    <location>
        <position position="122"/>
    </location>
    <ligand>
        <name>S-adenosyl-L-methionine</name>
        <dbReference type="ChEBI" id="CHEBI:59789"/>
    </ligand>
</feature>
<feature type="binding site" evidence="6 7">
    <location>
        <position position="101"/>
    </location>
    <ligand>
        <name>S-adenosyl-L-methionine</name>
        <dbReference type="ChEBI" id="CHEBI:59789"/>
    </ligand>
</feature>
<comment type="caution">
    <text evidence="9">The sequence shown here is derived from an EMBL/GenBank/DDBJ whole genome shotgun (WGS) entry which is preliminary data.</text>
</comment>
<dbReference type="FunFam" id="3.40.1280.10:FF:000002">
    <property type="entry name" value="Peptidylprolyl isomerase"/>
    <property type="match status" value="1"/>
</dbReference>
<dbReference type="PANTHER" id="PTHR42971">
    <property type="entry name" value="TRNA (CYTIDINE(34)-2'-O)-METHYLTRANSFERASE"/>
    <property type="match status" value="1"/>
</dbReference>
<comment type="catalytic activity">
    <reaction evidence="6">
        <text>5-carboxymethylaminomethyluridine(34) in tRNA(Leu) + S-adenosyl-L-methionine = 5-carboxymethylaminomethyl-2'-O-methyluridine(34) in tRNA(Leu) + S-adenosyl-L-homocysteine + H(+)</text>
        <dbReference type="Rhea" id="RHEA:43088"/>
        <dbReference type="Rhea" id="RHEA-COMP:10333"/>
        <dbReference type="Rhea" id="RHEA-COMP:10334"/>
        <dbReference type="ChEBI" id="CHEBI:15378"/>
        <dbReference type="ChEBI" id="CHEBI:57856"/>
        <dbReference type="ChEBI" id="CHEBI:59789"/>
        <dbReference type="ChEBI" id="CHEBI:74508"/>
        <dbReference type="ChEBI" id="CHEBI:74511"/>
        <dbReference type="EC" id="2.1.1.207"/>
    </reaction>
</comment>
<evidence type="ECO:0000313" key="10">
    <source>
        <dbReference type="Proteomes" id="UP000826793"/>
    </source>
</evidence>
<dbReference type="PANTHER" id="PTHR42971:SF1">
    <property type="entry name" value="TRNA (CYTIDINE(34)-2'-O)-METHYLTRANSFERASE"/>
    <property type="match status" value="1"/>
</dbReference>
<dbReference type="InterPro" id="IPR001537">
    <property type="entry name" value="SpoU_MeTrfase"/>
</dbReference>
<dbReference type="GO" id="GO:0042802">
    <property type="term" value="F:identical protein binding"/>
    <property type="evidence" value="ECO:0007669"/>
    <property type="project" value="UniProtKB-ARBA"/>
</dbReference>
<evidence type="ECO:0000256" key="1">
    <source>
        <dbReference type="ARBA" id="ARBA00022490"/>
    </source>
</evidence>
<gene>
    <name evidence="9" type="ORF">H9710_01685</name>
</gene>
<keyword evidence="2 6" id="KW-0489">Methyltransferase</keyword>
<dbReference type="HAMAP" id="MF_01885">
    <property type="entry name" value="tRNA_methyltr_TrmL"/>
    <property type="match status" value="1"/>
</dbReference>
<organism evidence="9 10">
    <name type="scientific">Candidatus Acutalibacter pullicola</name>
    <dbReference type="NCBI Taxonomy" id="2838417"/>
    <lineage>
        <taxon>Bacteria</taxon>
        <taxon>Bacillati</taxon>
        <taxon>Bacillota</taxon>
        <taxon>Clostridia</taxon>
        <taxon>Eubacteriales</taxon>
        <taxon>Acutalibacteraceae</taxon>
        <taxon>Acutalibacter</taxon>
    </lineage>
</organism>
<evidence type="ECO:0000256" key="7">
    <source>
        <dbReference type="PIRSR" id="PIRSR029256-1"/>
    </source>
</evidence>
<dbReference type="EC" id="2.1.1.207" evidence="6"/>
<reference evidence="9" key="1">
    <citation type="journal article" date="2021" name="PeerJ">
        <title>Extensive microbial diversity within the chicken gut microbiome revealed by metagenomics and culture.</title>
        <authorList>
            <person name="Gilroy R."/>
            <person name="Ravi A."/>
            <person name="Getino M."/>
            <person name="Pursley I."/>
            <person name="Horton D.L."/>
            <person name="Alikhan N.F."/>
            <person name="Baker D."/>
            <person name="Gharbi K."/>
            <person name="Hall N."/>
            <person name="Watson M."/>
            <person name="Adriaenssens E.M."/>
            <person name="Foster-Nyarko E."/>
            <person name="Jarju S."/>
            <person name="Secka A."/>
            <person name="Antonio M."/>
            <person name="Oren A."/>
            <person name="Chaudhuri R.R."/>
            <person name="La Ragione R."/>
            <person name="Hildebrand F."/>
            <person name="Pallen M.J."/>
        </authorList>
    </citation>
    <scope>NUCLEOTIDE SEQUENCE</scope>
    <source>
        <strain evidence="9">CHK185-1770</strain>
    </source>
</reference>
<comment type="function">
    <text evidence="6">Could methylate the ribose at the nucleotide 34 wobble position in tRNA.</text>
</comment>
<dbReference type="GO" id="GO:0008175">
    <property type="term" value="F:tRNA methyltransferase activity"/>
    <property type="evidence" value="ECO:0007669"/>
    <property type="project" value="UniProtKB-UniRule"/>
</dbReference>
<dbReference type="Gene3D" id="3.40.1280.10">
    <property type="match status" value="1"/>
</dbReference>
<dbReference type="GO" id="GO:0008757">
    <property type="term" value="F:S-adenosylmethionine-dependent methyltransferase activity"/>
    <property type="evidence" value="ECO:0007669"/>
    <property type="project" value="UniProtKB-UniRule"/>
</dbReference>
<dbReference type="CDD" id="cd18094">
    <property type="entry name" value="SpoU-like_TrmL"/>
    <property type="match status" value="1"/>
</dbReference>
<dbReference type="Proteomes" id="UP000826793">
    <property type="component" value="Unassembled WGS sequence"/>
</dbReference>
<evidence type="ECO:0000256" key="4">
    <source>
        <dbReference type="ARBA" id="ARBA00022691"/>
    </source>
</evidence>
<evidence type="ECO:0000313" key="9">
    <source>
        <dbReference type="EMBL" id="HJB97269.1"/>
    </source>
</evidence>
<proteinExistence type="inferred from homology"/>
<dbReference type="InterPro" id="IPR016914">
    <property type="entry name" value="TrmL"/>
</dbReference>
<feature type="domain" description="tRNA/rRNA methyltransferase SpoU type" evidence="8">
    <location>
        <begin position="4"/>
        <end position="140"/>
    </location>
</feature>
<protein>
    <recommendedName>
        <fullName evidence="6">Putative tRNA (cytidine(34)-2'-O)-methyltransferase</fullName>
        <ecNumber evidence="6">2.1.1.207</ecNumber>
    </recommendedName>
    <alternativeName>
        <fullName evidence="6">tRNA (cytidine/uridine-2'-O-)-methyltransferase</fullName>
    </alternativeName>
</protein>
<dbReference type="SUPFAM" id="SSF75217">
    <property type="entry name" value="alpha/beta knot"/>
    <property type="match status" value="1"/>
</dbReference>
<feature type="binding site" evidence="6 7">
    <location>
        <position position="130"/>
    </location>
    <ligand>
        <name>S-adenosyl-L-methionine</name>
        <dbReference type="ChEBI" id="CHEBI:59789"/>
    </ligand>
</feature>
<dbReference type="PIRSF" id="PIRSF029256">
    <property type="entry name" value="SpoU_TrmH_prd"/>
    <property type="match status" value="1"/>
</dbReference>
<evidence type="ECO:0000256" key="3">
    <source>
        <dbReference type="ARBA" id="ARBA00022679"/>
    </source>
</evidence>
<evidence type="ECO:0000256" key="6">
    <source>
        <dbReference type="HAMAP-Rule" id="MF_01885"/>
    </source>
</evidence>
<dbReference type="InterPro" id="IPR029028">
    <property type="entry name" value="Alpha/beta_knot_MTases"/>
</dbReference>
<comment type="subcellular location">
    <subcellularLocation>
        <location evidence="6">Cytoplasm</location>
    </subcellularLocation>
</comment>
<reference evidence="9" key="2">
    <citation type="submission" date="2021-04" db="EMBL/GenBank/DDBJ databases">
        <authorList>
            <person name="Gilroy R."/>
        </authorList>
    </citation>
    <scope>NUCLEOTIDE SEQUENCE</scope>
    <source>
        <strain evidence="9">CHK185-1770</strain>
    </source>
</reference>
<accession>A0A9D2MU54</accession>
<name>A0A9D2MU54_9FIRM</name>
<comment type="similarity">
    <text evidence="6">Belongs to the class IV-like SAM-binding methyltransferase superfamily. RNA methyltransferase TrmH family. TrmL subfamily.</text>
</comment>
<keyword evidence="1 6" id="KW-0963">Cytoplasm</keyword>
<comment type="caution">
    <text evidence="6">Lacks conserved residue(s) required for the propagation of feature annotation.</text>
</comment>
<sequence>MPSLNIVLVEPEIPQNTGNIARTCAVTGAALHLVGPMGFRLEDKRLRHAGLDYWPYLTLSTYHSLPEFFEKNQGSFFFFSTKAQHRHTDVTYPDGCYLFFGKESAGLPEKLLFQHPEQCVRIPMLDGFRSLNLANSVAVGAFEVLRQWDFPELSCSGELRNFDWAAAKENHPDSEFL</sequence>
<dbReference type="GO" id="GO:0005737">
    <property type="term" value="C:cytoplasm"/>
    <property type="evidence" value="ECO:0007669"/>
    <property type="project" value="UniProtKB-SubCell"/>
</dbReference>
<dbReference type="GO" id="GO:0003723">
    <property type="term" value="F:RNA binding"/>
    <property type="evidence" value="ECO:0007669"/>
    <property type="project" value="InterPro"/>
</dbReference>
<comment type="catalytic activity">
    <reaction evidence="6">
        <text>cytidine(34) in tRNA + S-adenosyl-L-methionine = 2'-O-methylcytidine(34) in tRNA + S-adenosyl-L-homocysteine + H(+)</text>
        <dbReference type="Rhea" id="RHEA:43084"/>
        <dbReference type="Rhea" id="RHEA-COMP:10331"/>
        <dbReference type="Rhea" id="RHEA-COMP:10332"/>
        <dbReference type="ChEBI" id="CHEBI:15378"/>
        <dbReference type="ChEBI" id="CHEBI:57856"/>
        <dbReference type="ChEBI" id="CHEBI:59789"/>
        <dbReference type="ChEBI" id="CHEBI:74495"/>
        <dbReference type="ChEBI" id="CHEBI:82748"/>
        <dbReference type="EC" id="2.1.1.207"/>
    </reaction>
</comment>